<dbReference type="Proteomes" id="UP000324159">
    <property type="component" value="Unassembled WGS sequence"/>
</dbReference>
<keyword evidence="2" id="KW-1185">Reference proteome</keyword>
<evidence type="ECO:0008006" key="3">
    <source>
        <dbReference type="Google" id="ProtNLM"/>
    </source>
</evidence>
<dbReference type="EMBL" id="VNIB01000008">
    <property type="protein sequence ID" value="TYO98083.1"/>
    <property type="molecule type" value="Genomic_DNA"/>
</dbReference>
<dbReference type="AlphaFoldDB" id="A0A5D3WGY4"/>
<gene>
    <name evidence="1" type="ORF">EDC39_10820</name>
</gene>
<accession>A0A5D3WGY4</accession>
<reference evidence="1 2" key="1">
    <citation type="submission" date="2019-07" db="EMBL/GenBank/DDBJ databases">
        <title>Genomic Encyclopedia of Type Strains, Phase IV (KMG-IV): sequencing the most valuable type-strain genomes for metagenomic binning, comparative biology and taxonomic classification.</title>
        <authorList>
            <person name="Goeker M."/>
        </authorList>
    </citation>
    <scope>NUCLEOTIDE SEQUENCE [LARGE SCALE GENOMIC DNA]</scope>
    <source>
        <strain evidence="1 2">SS015</strain>
    </source>
</reference>
<name>A0A5D3WGY4_9BACT</name>
<evidence type="ECO:0000313" key="2">
    <source>
        <dbReference type="Proteomes" id="UP000324159"/>
    </source>
</evidence>
<evidence type="ECO:0000313" key="1">
    <source>
        <dbReference type="EMBL" id="TYO98083.1"/>
    </source>
</evidence>
<protein>
    <recommendedName>
        <fullName evidence="3">GIY-YIG domain-containing protein</fullName>
    </recommendedName>
</protein>
<dbReference type="OrthoDB" id="508483at2"/>
<sequence>MEYKEIKIDFLYGENFISYVCPYEKIAAIKSTPGIYSWHIRIKKKHQMHHLLSLFGNISIQAEVKSTLRLKYQGELKKQIGNINTNSLDDVTLFSDSIFSVNYPLYIGISTNLNKRLTTHKRQFEKQLGKLNPDLSTEIPADSDVESEYFGLRLAKIWPKKLSTDCLFVKFTIPRKCIDNCISRSINCHQECIKKVTEDLLYCETFLNTIFNPVFGRR</sequence>
<dbReference type="RefSeq" id="WP_148896160.1">
    <property type="nucleotide sequence ID" value="NZ_VNIB01000008.1"/>
</dbReference>
<proteinExistence type="predicted"/>
<comment type="caution">
    <text evidence="1">The sequence shown here is derived from an EMBL/GenBank/DDBJ whole genome shotgun (WGS) entry which is preliminary data.</text>
</comment>
<organism evidence="1 2">
    <name type="scientific">Geothermobacter ehrlichii</name>
    <dbReference type="NCBI Taxonomy" id="213224"/>
    <lineage>
        <taxon>Bacteria</taxon>
        <taxon>Pseudomonadati</taxon>
        <taxon>Thermodesulfobacteriota</taxon>
        <taxon>Desulfuromonadia</taxon>
        <taxon>Desulfuromonadales</taxon>
        <taxon>Geothermobacteraceae</taxon>
        <taxon>Geothermobacter</taxon>
    </lineage>
</organism>